<accession>A0A7I9XZW7</accession>
<dbReference type="EMBL" id="BLKW01000004">
    <property type="protein sequence ID" value="GFG75310.1"/>
    <property type="molecule type" value="Genomic_DNA"/>
</dbReference>
<dbReference type="Proteomes" id="UP000465361">
    <property type="component" value="Unassembled WGS sequence"/>
</dbReference>
<dbReference type="Pfam" id="PF06078">
    <property type="entry name" value="DUF937"/>
    <property type="match status" value="1"/>
</dbReference>
<keyword evidence="2" id="KW-1185">Reference proteome</keyword>
<protein>
    <recommendedName>
        <fullName evidence="3">DUF937 domain-containing protein</fullName>
    </recommendedName>
</protein>
<organism evidence="1 2">
    <name type="scientific">Mycobacterium botniense</name>
    <dbReference type="NCBI Taxonomy" id="84962"/>
    <lineage>
        <taxon>Bacteria</taxon>
        <taxon>Bacillati</taxon>
        <taxon>Actinomycetota</taxon>
        <taxon>Actinomycetes</taxon>
        <taxon>Mycobacteriales</taxon>
        <taxon>Mycobacteriaceae</taxon>
        <taxon>Mycobacterium</taxon>
    </lineage>
</organism>
<evidence type="ECO:0008006" key="3">
    <source>
        <dbReference type="Google" id="ProtNLM"/>
    </source>
</evidence>
<sequence>MAGLDELFVRIPTADIARKLDVGEGEVDSAVRTLVPMLVGGIHQKVQDPNHAAEIESAVTGRAVLPDGAISIDHAEQPAPHTAFARIFGGNDTGQVAAALWGVGADNSDLSQKLLPILMPIVLEYLGEQLSEKSASTGQKPAKGALNDVLDDILGGASGGRNRSVGGIVGDALGSRVGRALGDILSGLLGRRR</sequence>
<dbReference type="InterPro" id="IPR009282">
    <property type="entry name" value="DUF937"/>
</dbReference>
<gene>
    <name evidence="1" type="ORF">MBOT_26750</name>
</gene>
<dbReference type="AlphaFoldDB" id="A0A7I9XZW7"/>
<proteinExistence type="predicted"/>
<evidence type="ECO:0000313" key="1">
    <source>
        <dbReference type="EMBL" id="GFG75310.1"/>
    </source>
</evidence>
<dbReference type="RefSeq" id="WP_163757958.1">
    <property type="nucleotide sequence ID" value="NZ_BLKW01000004.1"/>
</dbReference>
<evidence type="ECO:0000313" key="2">
    <source>
        <dbReference type="Proteomes" id="UP000465361"/>
    </source>
</evidence>
<reference evidence="1 2" key="1">
    <citation type="journal article" date="2019" name="Emerg. Microbes Infect.">
        <title>Comprehensive subspecies identification of 175 nontuberculous mycobacteria species based on 7547 genomic profiles.</title>
        <authorList>
            <person name="Matsumoto Y."/>
            <person name="Kinjo T."/>
            <person name="Motooka D."/>
            <person name="Nabeya D."/>
            <person name="Jung N."/>
            <person name="Uechi K."/>
            <person name="Horii T."/>
            <person name="Iida T."/>
            <person name="Fujita J."/>
            <person name="Nakamura S."/>
        </authorList>
    </citation>
    <scope>NUCLEOTIDE SEQUENCE [LARGE SCALE GENOMIC DNA]</scope>
    <source>
        <strain evidence="1 2">JCM 17322</strain>
    </source>
</reference>
<comment type="caution">
    <text evidence="1">The sequence shown here is derived from an EMBL/GenBank/DDBJ whole genome shotgun (WGS) entry which is preliminary data.</text>
</comment>
<name>A0A7I9XZW7_9MYCO</name>